<keyword evidence="1" id="KW-0812">Transmembrane</keyword>
<reference evidence="2 3" key="1">
    <citation type="journal article" date="2012" name="PLoS Pathog.">
        <title>The genome of the obligate intracellular parasite Trachipleistophora hominis: new insights into microsporidian genome dynamics and reductive evolution.</title>
        <authorList>
            <person name="Heinz E."/>
            <person name="Williams T.A."/>
            <person name="Nakjang S."/>
            <person name="Noel C.J."/>
            <person name="Swan D.C."/>
            <person name="Goldberg A.V."/>
            <person name="Harris S.R."/>
            <person name="Weinmaier T."/>
            <person name="Markert S."/>
            <person name="Becher D."/>
            <person name="Bernhardt J."/>
            <person name="Dagan T."/>
            <person name="Hacker C."/>
            <person name="Lucocq J.M."/>
            <person name="Schweder T."/>
            <person name="Rattei T."/>
            <person name="Hall N."/>
            <person name="Hirt R.P."/>
            <person name="Embley T.M."/>
        </authorList>
    </citation>
    <scope>NUCLEOTIDE SEQUENCE [LARGE SCALE GENOMIC DNA]</scope>
</reference>
<dbReference type="AlphaFoldDB" id="L7JT20"/>
<evidence type="ECO:0000256" key="1">
    <source>
        <dbReference type="SAM" id="Phobius"/>
    </source>
</evidence>
<dbReference type="VEuPathDB" id="MicrosporidiaDB:THOM_3180"/>
<protein>
    <submittedName>
        <fullName evidence="2">Uncharacterized protein</fullName>
    </submittedName>
</protein>
<keyword evidence="1" id="KW-1133">Transmembrane helix</keyword>
<keyword evidence="3" id="KW-1185">Reference proteome</keyword>
<evidence type="ECO:0000313" key="3">
    <source>
        <dbReference type="Proteomes" id="UP000011185"/>
    </source>
</evidence>
<sequence>MEKKIIITITIIGTVVLLFILLLCMSYSMLQAVDNKYKAMVDKKLKESAKIRNEFMNGSHPKEYFMVIGSRVTDQKKELGLVTKLINFDCSQIIHDLDNNDECKLNYHTFAIMQGTGSLPSKINWITHDILRKHQLLYNENFLVRMASKLFRSFSVCIVDRQIRFLQQSAPKDKRNVFVAVSMDSNRKVYQLHVDDKKKTLKLNDQISIVVDKHDALAVTYGVLSVLEAAGFGKPGQS</sequence>
<dbReference type="OMA" id="WITHDIL"/>
<dbReference type="InParanoid" id="L7JT20"/>
<feature type="transmembrane region" description="Helical" evidence="1">
    <location>
        <begin position="6"/>
        <end position="30"/>
    </location>
</feature>
<dbReference type="EMBL" id="JH994098">
    <property type="protein sequence ID" value="ELQ73902.1"/>
    <property type="molecule type" value="Genomic_DNA"/>
</dbReference>
<dbReference type="Proteomes" id="UP000011185">
    <property type="component" value="Unassembled WGS sequence"/>
</dbReference>
<gene>
    <name evidence="2" type="ORF">THOM_3180</name>
</gene>
<evidence type="ECO:0000313" key="2">
    <source>
        <dbReference type="EMBL" id="ELQ73902.1"/>
    </source>
</evidence>
<proteinExistence type="predicted"/>
<organism evidence="2 3">
    <name type="scientific">Trachipleistophora hominis</name>
    <name type="common">Microsporidian parasite</name>
    <dbReference type="NCBI Taxonomy" id="72359"/>
    <lineage>
        <taxon>Eukaryota</taxon>
        <taxon>Fungi</taxon>
        <taxon>Fungi incertae sedis</taxon>
        <taxon>Microsporidia</taxon>
        <taxon>Pleistophoridae</taxon>
        <taxon>Trachipleistophora</taxon>
    </lineage>
</organism>
<dbReference type="HOGENOM" id="CLU_1058406_0_0_1"/>
<keyword evidence="1" id="KW-0472">Membrane</keyword>
<accession>L7JT20</accession>
<dbReference type="OrthoDB" id="10454170at2759"/>
<name>L7JT20_TRAHO</name>